<sequence>MKKTVWISGFARSFISGQPIADATITVLENPQLKFKTDSAGKFGPFEWPVGEPITLVFEKPGSFWTGYKTTQTATVIVPPQGINDANFLKNISFQVPSNMAYKFLSFAMGESENPEACQIAATVTPPNTTLDDIPQGVEGVTVSLSPKVNVRTYYFGIFPIIHKTNPFIRNLKSTSLDGGVAFINVPPGEYTMEAKKDDISFSKVSIKARKGMIVNASPPLGPTMLADAKLGSWPPMIPQPKKNEEERKLNHFGFFKPALALGVTVAVGAIAATVCRTDSLP</sequence>
<dbReference type="EMBL" id="UGGT01000001">
    <property type="protein sequence ID" value="STO22856.1"/>
    <property type="molecule type" value="Genomic_DNA"/>
</dbReference>
<reference evidence="1 2" key="1">
    <citation type="submission" date="2018-06" db="EMBL/GenBank/DDBJ databases">
        <authorList>
            <consortium name="Pathogen Informatics"/>
            <person name="Doyle S."/>
        </authorList>
    </citation>
    <scope>NUCLEOTIDE SEQUENCE [LARGE SCALE GENOMIC DNA]</scope>
    <source>
        <strain evidence="1 2">NCTC11370</strain>
    </source>
</reference>
<dbReference type="Proteomes" id="UP000254554">
    <property type="component" value="Unassembled WGS sequence"/>
</dbReference>
<dbReference type="Gene3D" id="2.60.40.1120">
    <property type="entry name" value="Carboxypeptidase-like, regulatory domain"/>
    <property type="match status" value="1"/>
</dbReference>
<dbReference type="STRING" id="1094715.GCA_000236165_02943"/>
<name>A0A377GDF5_9GAMM</name>
<accession>A0A377GDF5</accession>
<dbReference type="GeneID" id="93293846"/>
<gene>
    <name evidence="1" type="ORF">NCTC11370_02958</name>
</gene>
<dbReference type="AlphaFoldDB" id="A0A377GDF5"/>
<keyword evidence="2" id="KW-1185">Reference proteome</keyword>
<dbReference type="RefSeq" id="WP_010654977.1">
    <property type="nucleotide sequence ID" value="NZ_JAPHOO010000002.1"/>
</dbReference>
<dbReference type="SUPFAM" id="SSF49464">
    <property type="entry name" value="Carboxypeptidase regulatory domain-like"/>
    <property type="match status" value="1"/>
</dbReference>
<organism evidence="1 2">
    <name type="scientific">Fluoribacter dumoffii</name>
    <dbReference type="NCBI Taxonomy" id="463"/>
    <lineage>
        <taxon>Bacteria</taxon>
        <taxon>Pseudomonadati</taxon>
        <taxon>Pseudomonadota</taxon>
        <taxon>Gammaproteobacteria</taxon>
        <taxon>Legionellales</taxon>
        <taxon>Legionellaceae</taxon>
        <taxon>Fluoribacter</taxon>
    </lineage>
</organism>
<protein>
    <recommendedName>
        <fullName evidence="3">Carboxypeptidase regulatory-like domain-containing protein</fullName>
    </recommendedName>
</protein>
<evidence type="ECO:0000313" key="2">
    <source>
        <dbReference type="Proteomes" id="UP000254554"/>
    </source>
</evidence>
<proteinExistence type="predicted"/>
<evidence type="ECO:0008006" key="3">
    <source>
        <dbReference type="Google" id="ProtNLM"/>
    </source>
</evidence>
<evidence type="ECO:0000313" key="1">
    <source>
        <dbReference type="EMBL" id="STO22856.1"/>
    </source>
</evidence>
<dbReference type="InterPro" id="IPR008969">
    <property type="entry name" value="CarboxyPept-like_regulatory"/>
</dbReference>
<dbReference type="OrthoDB" id="5634787at2"/>